<proteinExistence type="inferred from homology"/>
<keyword evidence="5 14" id="KW-0547">Nucleotide-binding</keyword>
<evidence type="ECO:0000256" key="13">
    <source>
        <dbReference type="ARBA" id="ARBA00048778"/>
    </source>
</evidence>
<dbReference type="SMART" id="SM01024">
    <property type="entry name" value="BCS1_N"/>
    <property type="match status" value="1"/>
</dbReference>
<dbReference type="InterPro" id="IPR050747">
    <property type="entry name" value="Mitochondrial_chaperone_BCS1"/>
</dbReference>
<evidence type="ECO:0000256" key="9">
    <source>
        <dbReference type="ARBA" id="ARBA00022989"/>
    </source>
</evidence>
<gene>
    <name evidence="17" type="primary">BCS1L</name>
    <name evidence="17" type="ORF">Ciccas_006235</name>
</gene>
<keyword evidence="11" id="KW-0472">Membrane</keyword>
<evidence type="ECO:0000256" key="3">
    <source>
        <dbReference type="ARBA" id="ARBA00016942"/>
    </source>
</evidence>
<evidence type="ECO:0000256" key="4">
    <source>
        <dbReference type="ARBA" id="ARBA00022692"/>
    </source>
</evidence>
<keyword evidence="4" id="KW-0812">Transmembrane</keyword>
<organism evidence="17 18">
    <name type="scientific">Cichlidogyrus casuarinus</name>
    <dbReference type="NCBI Taxonomy" id="1844966"/>
    <lineage>
        <taxon>Eukaryota</taxon>
        <taxon>Metazoa</taxon>
        <taxon>Spiralia</taxon>
        <taxon>Lophotrochozoa</taxon>
        <taxon>Platyhelminthes</taxon>
        <taxon>Monogenea</taxon>
        <taxon>Monopisthocotylea</taxon>
        <taxon>Dactylogyridea</taxon>
        <taxon>Ancyrocephalidae</taxon>
        <taxon>Cichlidogyrus</taxon>
    </lineage>
</organism>
<dbReference type="InterPro" id="IPR003959">
    <property type="entry name" value="ATPase_AAA_core"/>
</dbReference>
<reference evidence="17 18" key="1">
    <citation type="submission" date="2024-11" db="EMBL/GenBank/DDBJ databases">
        <title>Adaptive evolution of stress response genes in parasites aligns with host niche diversity.</title>
        <authorList>
            <person name="Hahn C."/>
            <person name="Resl P."/>
        </authorList>
    </citation>
    <scope>NUCLEOTIDE SEQUENCE [LARGE SCALE GENOMIC DNA]</scope>
    <source>
        <strain evidence="17">EGGRZ-B1_66</strain>
        <tissue evidence="17">Body</tissue>
    </source>
</reference>
<evidence type="ECO:0000256" key="2">
    <source>
        <dbReference type="ARBA" id="ARBA00007448"/>
    </source>
</evidence>
<keyword evidence="9" id="KW-1133">Transmembrane helix</keyword>
<evidence type="ECO:0000313" key="18">
    <source>
        <dbReference type="Proteomes" id="UP001626550"/>
    </source>
</evidence>
<evidence type="ECO:0000256" key="5">
    <source>
        <dbReference type="ARBA" id="ARBA00022741"/>
    </source>
</evidence>
<dbReference type="GO" id="GO:0005524">
    <property type="term" value="F:ATP binding"/>
    <property type="evidence" value="ECO:0007669"/>
    <property type="project" value="UniProtKB-KW"/>
</dbReference>
<feature type="domain" description="AAA+ ATPase" evidence="15">
    <location>
        <begin position="234"/>
        <end position="401"/>
    </location>
</feature>
<keyword evidence="7" id="KW-0378">Hydrolase</keyword>
<dbReference type="InterPro" id="IPR027417">
    <property type="entry name" value="P-loop_NTPase"/>
</dbReference>
<dbReference type="InterPro" id="IPR003960">
    <property type="entry name" value="ATPase_AAA_CS"/>
</dbReference>
<comment type="catalytic activity">
    <reaction evidence="13">
        <text>ATP + H2O = ADP + phosphate + H(+)</text>
        <dbReference type="Rhea" id="RHEA:13065"/>
        <dbReference type="ChEBI" id="CHEBI:15377"/>
        <dbReference type="ChEBI" id="CHEBI:15378"/>
        <dbReference type="ChEBI" id="CHEBI:30616"/>
        <dbReference type="ChEBI" id="CHEBI:43474"/>
        <dbReference type="ChEBI" id="CHEBI:456216"/>
    </reaction>
    <physiologicalReaction direction="left-to-right" evidence="13">
        <dbReference type="Rhea" id="RHEA:13066"/>
    </physiologicalReaction>
</comment>
<dbReference type="GO" id="GO:0016787">
    <property type="term" value="F:hydrolase activity"/>
    <property type="evidence" value="ECO:0007669"/>
    <property type="project" value="UniProtKB-KW"/>
</dbReference>
<name>A0ABD2Q6C7_9PLAT</name>
<dbReference type="Pfam" id="PF00004">
    <property type="entry name" value="AAA"/>
    <property type="match status" value="2"/>
</dbReference>
<protein>
    <recommendedName>
        <fullName evidence="3">Mitochondrial chaperone BCS1</fullName>
    </recommendedName>
    <alternativeName>
        <fullName evidence="12">BCS1-like protein</fullName>
    </alternativeName>
</protein>
<dbReference type="SMART" id="SM00382">
    <property type="entry name" value="AAA"/>
    <property type="match status" value="1"/>
</dbReference>
<dbReference type="GO" id="GO:0005743">
    <property type="term" value="C:mitochondrial inner membrane"/>
    <property type="evidence" value="ECO:0007669"/>
    <property type="project" value="UniProtKB-SubCell"/>
</dbReference>
<dbReference type="AlphaFoldDB" id="A0ABD2Q6C7"/>
<dbReference type="SUPFAM" id="SSF52540">
    <property type="entry name" value="P-loop containing nucleoside triphosphate hydrolases"/>
    <property type="match status" value="1"/>
</dbReference>
<evidence type="ECO:0000256" key="12">
    <source>
        <dbReference type="ARBA" id="ARBA00032816"/>
    </source>
</evidence>
<evidence type="ECO:0000256" key="14">
    <source>
        <dbReference type="RuleBase" id="RU003651"/>
    </source>
</evidence>
<dbReference type="Pfam" id="PF25426">
    <property type="entry name" value="AAA_lid_BCS1"/>
    <property type="match status" value="1"/>
</dbReference>
<sequence length="474" mass="52846">MEKLQALFYDTLSQNPYFNAGAGLFGMGLGISILKKSAQIGNMIIRRNFTLTLEVASHDKAYPWVLSWITQKAISKNRNWLTRGAGQHLSVDTNVVRSESGRIFAEFQFIPSTGIHYLYHNNRIIKVERVRASQTLQGASTAPFESVTLTTIGRDRKLFSSLLEEARSTALSKEEGWTPVYKAVGHEWRPFGFPRRKRPLNSVVLARGVAEDLVGDLSDFLDNQEWYIKRGIPYRRGYLLYGPPGCGKSSFISAVAGHFDLSLCVLSLSEIGMSSDRLDHLLTHAPMQSIVVLEDIDVAVPGRDSLQMDSSIGSDNGKSDPLIYKFNSILNFDPFVSHVAATNPYAGMRNLTLSGLLNALDGVTSSEGRILFMTTNFIDRLDSALVRPGRVDRVVKVDLCDREQVARLFSRFYPHHSDMQEHPMAQTFASIIGDTTASAAQIQGYLLMHKERPDVALEDAEAFLTALRTHKVTR</sequence>
<accession>A0ABD2Q6C7</accession>
<keyword evidence="8 14" id="KW-0067">ATP-binding</keyword>
<dbReference type="PANTHER" id="PTHR23070">
    <property type="entry name" value="BCS1 AAA-TYPE ATPASE"/>
    <property type="match status" value="1"/>
</dbReference>
<evidence type="ECO:0000313" key="17">
    <source>
        <dbReference type="EMBL" id="KAL3315139.1"/>
    </source>
</evidence>
<evidence type="ECO:0000259" key="15">
    <source>
        <dbReference type="SMART" id="SM00382"/>
    </source>
</evidence>
<comment type="similarity">
    <text evidence="2">Belongs to the AAA ATPase family. BCS1 subfamily.</text>
</comment>
<evidence type="ECO:0000256" key="11">
    <source>
        <dbReference type="ARBA" id="ARBA00023136"/>
    </source>
</evidence>
<evidence type="ECO:0000256" key="7">
    <source>
        <dbReference type="ARBA" id="ARBA00022801"/>
    </source>
</evidence>
<dbReference type="InterPro" id="IPR014851">
    <property type="entry name" value="BCS1_N"/>
</dbReference>
<evidence type="ECO:0000256" key="8">
    <source>
        <dbReference type="ARBA" id="ARBA00022840"/>
    </source>
</evidence>
<keyword evidence="10" id="KW-0496">Mitochondrion</keyword>
<evidence type="ECO:0000259" key="16">
    <source>
        <dbReference type="SMART" id="SM01024"/>
    </source>
</evidence>
<feature type="domain" description="BCS1 N-terminal" evidence="16">
    <location>
        <begin position="25"/>
        <end position="203"/>
    </location>
</feature>
<evidence type="ECO:0000256" key="10">
    <source>
        <dbReference type="ARBA" id="ARBA00023128"/>
    </source>
</evidence>
<comment type="caution">
    <text evidence="17">The sequence shown here is derived from an EMBL/GenBank/DDBJ whole genome shotgun (WGS) entry which is preliminary data.</text>
</comment>
<dbReference type="InterPro" id="IPR003593">
    <property type="entry name" value="AAA+_ATPase"/>
</dbReference>
<keyword evidence="18" id="KW-1185">Reference proteome</keyword>
<dbReference type="PROSITE" id="PS00674">
    <property type="entry name" value="AAA"/>
    <property type="match status" value="1"/>
</dbReference>
<keyword evidence="6" id="KW-0999">Mitochondrion inner membrane</keyword>
<evidence type="ECO:0000256" key="1">
    <source>
        <dbReference type="ARBA" id="ARBA00004434"/>
    </source>
</evidence>
<dbReference type="Proteomes" id="UP001626550">
    <property type="component" value="Unassembled WGS sequence"/>
</dbReference>
<evidence type="ECO:0000256" key="6">
    <source>
        <dbReference type="ARBA" id="ARBA00022792"/>
    </source>
</evidence>
<dbReference type="InterPro" id="IPR057495">
    <property type="entry name" value="AAA_lid_BCS1"/>
</dbReference>
<dbReference type="Pfam" id="PF08740">
    <property type="entry name" value="BCS1_N"/>
    <property type="match status" value="1"/>
</dbReference>
<dbReference type="Gene3D" id="3.40.50.300">
    <property type="entry name" value="P-loop containing nucleotide triphosphate hydrolases"/>
    <property type="match status" value="1"/>
</dbReference>
<comment type="subcellular location">
    <subcellularLocation>
        <location evidence="1">Mitochondrion inner membrane</location>
        <topology evidence="1">Single-pass membrane protein</topology>
    </subcellularLocation>
</comment>
<dbReference type="EMBL" id="JBJKFK010000817">
    <property type="protein sequence ID" value="KAL3315139.1"/>
    <property type="molecule type" value="Genomic_DNA"/>
</dbReference>
<dbReference type="CDD" id="cd19510">
    <property type="entry name" value="RecA-like_BCS1"/>
    <property type="match status" value="1"/>
</dbReference>